<dbReference type="GO" id="GO:0016832">
    <property type="term" value="F:aldehyde-lyase activity"/>
    <property type="evidence" value="ECO:0007669"/>
    <property type="project" value="TreeGrafter"/>
</dbReference>
<dbReference type="EMBL" id="CP121694">
    <property type="protein sequence ID" value="WRO21983.1"/>
    <property type="molecule type" value="Genomic_DNA"/>
</dbReference>
<dbReference type="KEGG" id="dbc:MFMK1_001804"/>
<gene>
    <name evidence="4" type="ORF">MFMK1_001804</name>
</gene>
<dbReference type="SMART" id="SM01007">
    <property type="entry name" value="Aldolase_II"/>
    <property type="match status" value="1"/>
</dbReference>
<dbReference type="Pfam" id="PF00596">
    <property type="entry name" value="Aldolase_II"/>
    <property type="match status" value="1"/>
</dbReference>
<evidence type="ECO:0000313" key="5">
    <source>
        <dbReference type="Proteomes" id="UP001329915"/>
    </source>
</evidence>
<dbReference type="NCBIfam" id="NF006413">
    <property type="entry name" value="PRK08660.1"/>
    <property type="match status" value="1"/>
</dbReference>
<evidence type="ECO:0000259" key="3">
    <source>
        <dbReference type="SMART" id="SM01007"/>
    </source>
</evidence>
<dbReference type="InterPro" id="IPR050197">
    <property type="entry name" value="Aldolase_class_II_sugar_metab"/>
</dbReference>
<dbReference type="PANTHER" id="PTHR22789">
    <property type="entry name" value="FUCULOSE PHOSPHATE ALDOLASE"/>
    <property type="match status" value="1"/>
</dbReference>
<dbReference type="AlphaFoldDB" id="A0AAU0UKV3"/>
<dbReference type="PANTHER" id="PTHR22789:SF0">
    <property type="entry name" value="3-OXO-TETRONATE 4-PHOSPHATE DECARBOXYLASE-RELATED"/>
    <property type="match status" value="1"/>
</dbReference>
<evidence type="ECO:0000256" key="1">
    <source>
        <dbReference type="ARBA" id="ARBA00022723"/>
    </source>
</evidence>
<dbReference type="InterPro" id="IPR036409">
    <property type="entry name" value="Aldolase_II/adducin_N_sf"/>
</dbReference>
<name>A0AAU0UKV3_9FIRM</name>
<keyword evidence="1" id="KW-0479">Metal-binding</keyword>
<keyword evidence="2" id="KW-0456">Lyase</keyword>
<evidence type="ECO:0000256" key="2">
    <source>
        <dbReference type="ARBA" id="ARBA00023239"/>
    </source>
</evidence>
<dbReference type="Proteomes" id="UP001329915">
    <property type="component" value="Chromosome"/>
</dbReference>
<protein>
    <submittedName>
        <fullName evidence="4">Aldolase</fullName>
    </submittedName>
</protein>
<organism evidence="4 5">
    <name type="scientific">Metallumcola ferriviriculae</name>
    <dbReference type="NCBI Taxonomy" id="3039180"/>
    <lineage>
        <taxon>Bacteria</taxon>
        <taxon>Bacillati</taxon>
        <taxon>Bacillota</taxon>
        <taxon>Clostridia</taxon>
        <taxon>Neomoorellales</taxon>
        <taxon>Desulfitibacteraceae</taxon>
        <taxon>Metallumcola</taxon>
    </lineage>
</organism>
<sequence length="186" mass="19986">MLKIFQQLGRDLFISGLISSHGGNMSIIDGERVHITRSGSMLGRLIDGDVVVTGLNVDDGDFKLASSELVVHRAVYRHTDARAILHAHPPYAVALSLLTDEDIVPVDSEGAYLLKRVPVISAKETIGSQEVAEKLPQALSRAPISVLKGHGSFAVGSTLAEALQYTTALELAAKIIWLSSRHGGRR</sequence>
<dbReference type="Gene3D" id="3.40.225.10">
    <property type="entry name" value="Class II aldolase/adducin N-terminal domain"/>
    <property type="match status" value="1"/>
</dbReference>
<proteinExistence type="predicted"/>
<feature type="domain" description="Class II aldolase/adducin N-terminal" evidence="3">
    <location>
        <begin position="3"/>
        <end position="177"/>
    </location>
</feature>
<dbReference type="GO" id="GO:0005829">
    <property type="term" value="C:cytosol"/>
    <property type="evidence" value="ECO:0007669"/>
    <property type="project" value="TreeGrafter"/>
</dbReference>
<dbReference type="RefSeq" id="WP_366924804.1">
    <property type="nucleotide sequence ID" value="NZ_CP121694.1"/>
</dbReference>
<accession>A0AAU0UKV3</accession>
<dbReference type="InterPro" id="IPR001303">
    <property type="entry name" value="Aldolase_II/adducin_N"/>
</dbReference>
<keyword evidence="5" id="KW-1185">Reference proteome</keyword>
<dbReference type="GO" id="GO:0046872">
    <property type="term" value="F:metal ion binding"/>
    <property type="evidence" value="ECO:0007669"/>
    <property type="project" value="UniProtKB-KW"/>
</dbReference>
<reference evidence="4 5" key="1">
    <citation type="submission" date="2023-04" db="EMBL/GenBank/DDBJ databases">
        <authorList>
            <person name="Hsu D."/>
        </authorList>
    </citation>
    <scope>NUCLEOTIDE SEQUENCE [LARGE SCALE GENOMIC DNA]</scope>
    <source>
        <strain evidence="4 5">MK1</strain>
    </source>
</reference>
<evidence type="ECO:0000313" key="4">
    <source>
        <dbReference type="EMBL" id="WRO21983.1"/>
    </source>
</evidence>
<dbReference type="SUPFAM" id="SSF53639">
    <property type="entry name" value="AraD/HMP-PK domain-like"/>
    <property type="match status" value="1"/>
</dbReference>
<dbReference type="GO" id="GO:0019323">
    <property type="term" value="P:pentose catabolic process"/>
    <property type="evidence" value="ECO:0007669"/>
    <property type="project" value="TreeGrafter"/>
</dbReference>